<evidence type="ECO:0000256" key="8">
    <source>
        <dbReference type="ARBA" id="ARBA00023242"/>
    </source>
</evidence>
<proteinExistence type="inferred from homology"/>
<gene>
    <name evidence="10" type="primary">NUP85</name>
    <name evidence="10" type="ORF">KQ657_004656</name>
</gene>
<keyword evidence="4 9" id="KW-0509">mRNA transport</keyword>
<reference evidence="10" key="1">
    <citation type="submission" date="2021-03" db="EMBL/GenBank/DDBJ databases">
        <authorList>
            <person name="Palmer J.M."/>
        </authorList>
    </citation>
    <scope>NUCLEOTIDE SEQUENCE</scope>
    <source>
        <strain evidence="10">ARV_011</strain>
    </source>
</reference>
<dbReference type="GO" id="GO:0006606">
    <property type="term" value="P:protein import into nucleus"/>
    <property type="evidence" value="ECO:0007669"/>
    <property type="project" value="TreeGrafter"/>
</dbReference>
<dbReference type="GO" id="GO:0031080">
    <property type="term" value="C:nuclear pore outer ring"/>
    <property type="evidence" value="ECO:0007669"/>
    <property type="project" value="TreeGrafter"/>
</dbReference>
<dbReference type="GO" id="GO:0045893">
    <property type="term" value="P:positive regulation of DNA-templated transcription"/>
    <property type="evidence" value="ECO:0007669"/>
    <property type="project" value="TreeGrafter"/>
</dbReference>
<dbReference type="Pfam" id="PF07575">
    <property type="entry name" value="Nucleopor_Nup85"/>
    <property type="match status" value="1"/>
</dbReference>
<evidence type="ECO:0000313" key="11">
    <source>
        <dbReference type="Proteomes" id="UP000790833"/>
    </source>
</evidence>
<evidence type="ECO:0000256" key="3">
    <source>
        <dbReference type="ARBA" id="ARBA00022448"/>
    </source>
</evidence>
<name>A0A9P8AIJ6_9ASCO</name>
<sequence length="766" mass="89197">MSIYPYTIRYTHDFVEPANGSFADIEMLEIPDDASSVSSMTEGVSSSEASTNEFELFHSFIPQVDLNEWLDSEDALLDYEFQDSIYTRSLEPLNKFSEAYIEYVNLQYKILDQMSQFSLLPTDDPDQQDEPMGVVLATYNKKATDNFTDDSPTIDDAFTKFTHNVKDFIGANEDVDVDIDRFCCIGSILDCLRANYFYTDTALKPTLISNWVNWYDEQPDQDIADEVVINTPKPYLHPLFWSKYLAKLLVRGLTPQAVEALNQSLVEETKDSDPVFYQVVVDFKVLLETYSTLALKGEFTKWKYLCSEFRDMIPKLKSEIKEKTNSDLLDQILDLLRVITGFSITIEKYCENWYEYYLCLSLYKIRDDELIYKEYYEEAIQRFPPSVLDPLDYSSVSENCFSDILSGNMIKVLNTINRLDPTTTAYVSRFLEIKGLLQPYYSPLKTITNADKTISEYFLSCHAYDCLSVQGLYPVGFGILLNHNIFKNEERRYQNEQTIASVLTKLDFKTNDDLEWALTVCAKLHLRSTAKHIYLKYGKKSLEDGFIFESLNMFVKCYDPYDMKNVEGIKEIHTIVWDLIFQDSLLNNRPVKDELINNVVKHEAEFEIHPIINQCISPYGVLYEFFNSFQGTLYGENYSVKHKLSRLIHLLKFQFMPKKFIPLLLAQTLPFFIDKRYQFELPDLVIIIELIDTFDLSASALEKSQGEELYLYSIDNIESDTEPYDWRTILRSQQIEIPKTLKEFIILLRNYITVHVGENFITNRFV</sequence>
<dbReference type="Proteomes" id="UP000790833">
    <property type="component" value="Unassembled WGS sequence"/>
</dbReference>
<dbReference type="EMBL" id="JAHMUF010000007">
    <property type="protein sequence ID" value="KAG7194443.1"/>
    <property type="molecule type" value="Genomic_DNA"/>
</dbReference>
<dbReference type="GO" id="GO:0017056">
    <property type="term" value="F:structural constituent of nuclear pore"/>
    <property type="evidence" value="ECO:0007669"/>
    <property type="project" value="TreeGrafter"/>
</dbReference>
<evidence type="ECO:0000313" key="10">
    <source>
        <dbReference type="EMBL" id="KAG7194443.1"/>
    </source>
</evidence>
<evidence type="ECO:0000256" key="2">
    <source>
        <dbReference type="ARBA" id="ARBA00005573"/>
    </source>
</evidence>
<dbReference type="RefSeq" id="XP_043049990.1">
    <property type="nucleotide sequence ID" value="XM_043195324.1"/>
</dbReference>
<keyword evidence="9" id="KW-0472">Membrane</keyword>
<dbReference type="InterPro" id="IPR011502">
    <property type="entry name" value="Nucleoporin_Nup85"/>
</dbReference>
<evidence type="ECO:0000256" key="6">
    <source>
        <dbReference type="ARBA" id="ARBA00023010"/>
    </source>
</evidence>
<evidence type="ECO:0000256" key="5">
    <source>
        <dbReference type="ARBA" id="ARBA00022927"/>
    </source>
</evidence>
<dbReference type="PANTHER" id="PTHR13373:SF21">
    <property type="entry name" value="NUCLEAR PORE COMPLEX PROTEIN NUP85"/>
    <property type="match status" value="1"/>
</dbReference>
<keyword evidence="7 9" id="KW-0906">Nuclear pore complex</keyword>
<keyword evidence="6 9" id="KW-0811">Translocation</keyword>
<evidence type="ECO:0000256" key="4">
    <source>
        <dbReference type="ARBA" id="ARBA00022816"/>
    </source>
</evidence>
<comment type="function">
    <text evidence="9">Functions as a component of the nuclear pore complex (NPC).</text>
</comment>
<keyword evidence="5 9" id="KW-0653">Protein transport</keyword>
<organism evidence="10 11">
    <name type="scientific">Scheffersomyces spartinae</name>
    <dbReference type="NCBI Taxonomy" id="45513"/>
    <lineage>
        <taxon>Eukaryota</taxon>
        <taxon>Fungi</taxon>
        <taxon>Dikarya</taxon>
        <taxon>Ascomycota</taxon>
        <taxon>Saccharomycotina</taxon>
        <taxon>Pichiomycetes</taxon>
        <taxon>Debaryomycetaceae</taxon>
        <taxon>Scheffersomyces</taxon>
    </lineage>
</organism>
<comment type="caution">
    <text evidence="10">The sequence shown here is derived from an EMBL/GenBank/DDBJ whole genome shotgun (WGS) entry which is preliminary data.</text>
</comment>
<keyword evidence="8 9" id="KW-0539">Nucleus</keyword>
<evidence type="ECO:0000256" key="7">
    <source>
        <dbReference type="ARBA" id="ARBA00023132"/>
    </source>
</evidence>
<dbReference type="AlphaFoldDB" id="A0A9P8AIJ6"/>
<dbReference type="GO" id="GO:0006406">
    <property type="term" value="P:mRNA export from nucleus"/>
    <property type="evidence" value="ECO:0007669"/>
    <property type="project" value="TreeGrafter"/>
</dbReference>
<comment type="subunit">
    <text evidence="9">Component of the nuclear pore complex (NPC).</text>
</comment>
<keyword evidence="3 9" id="KW-0813">Transport</keyword>
<evidence type="ECO:0000256" key="9">
    <source>
        <dbReference type="RuleBase" id="RU365073"/>
    </source>
</evidence>
<dbReference type="GO" id="GO:0031965">
    <property type="term" value="C:nuclear membrane"/>
    <property type="evidence" value="ECO:0007669"/>
    <property type="project" value="UniProtKB-UniRule"/>
</dbReference>
<dbReference type="PANTHER" id="PTHR13373">
    <property type="entry name" value="FROUNT PROTEIN-RELATED"/>
    <property type="match status" value="1"/>
</dbReference>
<protein>
    <recommendedName>
        <fullName evidence="9">Nuclear pore complex protein Nup85</fullName>
    </recommendedName>
</protein>
<keyword evidence="11" id="KW-1185">Reference proteome</keyword>
<evidence type="ECO:0000256" key="1">
    <source>
        <dbReference type="ARBA" id="ARBA00004567"/>
    </source>
</evidence>
<dbReference type="OrthoDB" id="17644at2759"/>
<comment type="similarity">
    <text evidence="2 9">Belongs to the nucleoporin Nup85 family.</text>
</comment>
<dbReference type="GeneID" id="66118030"/>
<accession>A0A9P8AIJ6</accession>
<comment type="subcellular location">
    <subcellularLocation>
        <location evidence="1 9">Nucleus</location>
        <location evidence="1 9">Nuclear pore complex</location>
    </subcellularLocation>
</comment>